<dbReference type="GO" id="GO:0010215">
    <property type="term" value="P:cellulose microfibril organization"/>
    <property type="evidence" value="ECO:0007669"/>
    <property type="project" value="InterPro"/>
</dbReference>
<dbReference type="RefSeq" id="XP_004500746.1">
    <property type="nucleotide sequence ID" value="XM_004500689.2"/>
</dbReference>
<dbReference type="KEGG" id="cam:101501385"/>
<reference evidence="11" key="2">
    <citation type="submission" date="2025-08" db="UniProtKB">
        <authorList>
            <consortium name="RefSeq"/>
        </authorList>
    </citation>
    <scope>IDENTIFICATION</scope>
    <source>
        <tissue evidence="11">Etiolated seedlings</tissue>
    </source>
</reference>
<feature type="signal peptide" evidence="8">
    <location>
        <begin position="1"/>
        <end position="28"/>
    </location>
</feature>
<feature type="chain" id="PRO_5010280674" description="COBRA-like protein" evidence="8">
    <location>
        <begin position="29"/>
        <end position="448"/>
    </location>
</feature>
<evidence type="ECO:0000256" key="3">
    <source>
        <dbReference type="ARBA" id="ARBA00022622"/>
    </source>
</evidence>
<sequence>MVLIVHHVYFPAALKFILLITLCTLSDCYDPLDPNGNISITFDIYQRMENGYLARVTLQNYHQYRHVDTPGWKLGWTWLNNEVIWSMSGAIATDRGDCSSYSGSQMPHSCKKDPIIIDIAQDVTQNRSDHCCRSGRLSARAVDSFNSFSSFELEVRNLEEKENSLGQAPNNVTLMAPGPGYTCSPFLITDPTVSLDFGGQRQVPVLRTWKSECTYSSFLANKSPVCCVSFSTFYNPIITPCRNCSCGGCREADKNTVSCIRPGDPLRGSNDEIENNSIIECTDHMCPIRVHWHFKNNYLNHWRVKLTISNYNYNRNYSNWNVLVQHPGFNQKTTTYSFNSTKLPTLGIQDGVALLWGIDFYNSELLHSDKDRVGSVTTEILLEKDENSFTLQNGWAFPRRIYFNGENCDMPLPDTFPMLPNGSSNLRPTCIDFGLSLISLFILLLLLL</sequence>
<evidence type="ECO:0000256" key="7">
    <source>
        <dbReference type="PIRNR" id="PIRNR038122"/>
    </source>
</evidence>
<dbReference type="GO" id="GO:0098552">
    <property type="term" value="C:side of membrane"/>
    <property type="evidence" value="ECO:0007669"/>
    <property type="project" value="UniProtKB-KW"/>
</dbReference>
<dbReference type="Proteomes" id="UP000087171">
    <property type="component" value="Chromosome Ca5"/>
</dbReference>
<evidence type="ECO:0000256" key="2">
    <source>
        <dbReference type="ARBA" id="ARBA00005507"/>
    </source>
</evidence>
<dbReference type="PANTHER" id="PTHR31673">
    <property type="entry name" value="PROTEIN COBRA"/>
    <property type="match status" value="1"/>
</dbReference>
<reference evidence="10" key="1">
    <citation type="journal article" date="2013" name="Nat. Biotechnol.">
        <title>Draft genome sequence of chickpea (Cicer arietinum) provides a resource for trait improvement.</title>
        <authorList>
            <person name="Varshney R.K."/>
            <person name="Song C."/>
            <person name="Saxena R.K."/>
            <person name="Azam S."/>
            <person name="Yu S."/>
            <person name="Sharpe A.G."/>
            <person name="Cannon S."/>
            <person name="Baek J."/>
            <person name="Rosen B.D."/>
            <person name="Tar'an B."/>
            <person name="Millan T."/>
            <person name="Zhang X."/>
            <person name="Ramsay L.D."/>
            <person name="Iwata A."/>
            <person name="Wang Y."/>
            <person name="Nelson W."/>
            <person name="Farmer A.D."/>
            <person name="Gaur P.M."/>
            <person name="Soderlund C."/>
            <person name="Penmetsa R.V."/>
            <person name="Xu C."/>
            <person name="Bharti A.K."/>
            <person name="He W."/>
            <person name="Winter P."/>
            <person name="Zhao S."/>
            <person name="Hane J.K."/>
            <person name="Carrasquilla-Garcia N."/>
            <person name="Condie J.A."/>
            <person name="Upadhyaya H.D."/>
            <person name="Luo M.C."/>
            <person name="Thudi M."/>
            <person name="Gowda C.L."/>
            <person name="Singh N.P."/>
            <person name="Lichtenzveig J."/>
            <person name="Gali K.K."/>
            <person name="Rubio J."/>
            <person name="Nadarajan N."/>
            <person name="Dolezel J."/>
            <person name="Bansal K.C."/>
            <person name="Xu X."/>
            <person name="Edwards D."/>
            <person name="Zhang G."/>
            <person name="Kahl G."/>
            <person name="Gil J."/>
            <person name="Singh K.B."/>
            <person name="Datta S.K."/>
            <person name="Jackson S.A."/>
            <person name="Wang J."/>
            <person name="Cook D.R."/>
        </authorList>
    </citation>
    <scope>NUCLEOTIDE SEQUENCE [LARGE SCALE GENOMIC DNA]</scope>
    <source>
        <strain evidence="10">cv. CDC Frontier</strain>
    </source>
</reference>
<accession>A0A1S2Y9E8</accession>
<dbReference type="STRING" id="3827.A0A1S2Y9E8"/>
<keyword evidence="4 8" id="KW-0732">Signal</keyword>
<keyword evidence="5" id="KW-0325">Glycoprotein</keyword>
<evidence type="ECO:0000256" key="6">
    <source>
        <dbReference type="ARBA" id="ARBA00023288"/>
    </source>
</evidence>
<keyword evidence="3" id="KW-0336">GPI-anchor</keyword>
<dbReference type="GeneID" id="101501385"/>
<keyword evidence="3" id="KW-0472">Membrane</keyword>
<dbReference type="PANTHER" id="PTHR31673:SF41">
    <property type="entry name" value="COBRA-LIKE PROTEIN"/>
    <property type="match status" value="1"/>
</dbReference>
<organism evidence="10 11">
    <name type="scientific">Cicer arietinum</name>
    <name type="common">Chickpea</name>
    <name type="synonym">Garbanzo</name>
    <dbReference type="NCBI Taxonomy" id="3827"/>
    <lineage>
        <taxon>Eukaryota</taxon>
        <taxon>Viridiplantae</taxon>
        <taxon>Streptophyta</taxon>
        <taxon>Embryophyta</taxon>
        <taxon>Tracheophyta</taxon>
        <taxon>Spermatophyta</taxon>
        <taxon>Magnoliopsida</taxon>
        <taxon>eudicotyledons</taxon>
        <taxon>Gunneridae</taxon>
        <taxon>Pentapetalae</taxon>
        <taxon>rosids</taxon>
        <taxon>fabids</taxon>
        <taxon>Fabales</taxon>
        <taxon>Fabaceae</taxon>
        <taxon>Papilionoideae</taxon>
        <taxon>50 kb inversion clade</taxon>
        <taxon>NPAAA clade</taxon>
        <taxon>Hologalegina</taxon>
        <taxon>IRL clade</taxon>
        <taxon>Cicereae</taxon>
        <taxon>Cicer</taxon>
    </lineage>
</organism>
<comment type="similarity">
    <text evidence="2 7">Belongs to the COBRA family.</text>
</comment>
<dbReference type="InterPro" id="IPR056900">
    <property type="entry name" value="COB_C"/>
</dbReference>
<dbReference type="GO" id="GO:0005886">
    <property type="term" value="C:plasma membrane"/>
    <property type="evidence" value="ECO:0007669"/>
    <property type="project" value="UniProtKB-SubCell"/>
</dbReference>
<evidence type="ECO:0000313" key="11">
    <source>
        <dbReference type="RefSeq" id="XP_004500746.1"/>
    </source>
</evidence>
<feature type="domain" description="COBRA C-terminal" evidence="9">
    <location>
        <begin position="226"/>
        <end position="417"/>
    </location>
</feature>
<dbReference type="AlphaFoldDB" id="A0A1S2Y9E8"/>
<evidence type="ECO:0000256" key="1">
    <source>
        <dbReference type="ARBA" id="ARBA00004609"/>
    </source>
</evidence>
<keyword evidence="6" id="KW-0449">Lipoprotein</keyword>
<protein>
    <recommendedName>
        <fullName evidence="7">COBRA-like protein</fullName>
    </recommendedName>
</protein>
<dbReference type="Pfam" id="PF25079">
    <property type="entry name" value="COB_C"/>
    <property type="match status" value="1"/>
</dbReference>
<comment type="subcellular location">
    <subcellularLocation>
        <location evidence="1">Cell membrane</location>
        <topology evidence="1">Lipid-anchor</topology>
        <topology evidence="1">GPI-anchor</topology>
    </subcellularLocation>
</comment>
<evidence type="ECO:0000256" key="4">
    <source>
        <dbReference type="ARBA" id="ARBA00022729"/>
    </source>
</evidence>
<dbReference type="PaxDb" id="3827-XP_004500746.1"/>
<evidence type="ECO:0000313" key="10">
    <source>
        <dbReference type="Proteomes" id="UP000087171"/>
    </source>
</evidence>
<proteinExistence type="inferred from homology"/>
<evidence type="ECO:0000259" key="9">
    <source>
        <dbReference type="Pfam" id="PF25079"/>
    </source>
</evidence>
<dbReference type="InterPro" id="IPR006918">
    <property type="entry name" value="COBRA_pln"/>
</dbReference>
<keyword evidence="10" id="KW-1185">Reference proteome</keyword>
<gene>
    <name evidence="11" type="primary">LOC101501385</name>
</gene>
<dbReference type="PIRSF" id="PIRSF038122">
    <property type="entry name" value="COBRA"/>
    <property type="match status" value="1"/>
</dbReference>
<dbReference type="GO" id="GO:0052324">
    <property type="term" value="P:plant-type cell wall cellulose biosynthetic process"/>
    <property type="evidence" value="ECO:0007669"/>
    <property type="project" value="TreeGrafter"/>
</dbReference>
<evidence type="ECO:0000256" key="8">
    <source>
        <dbReference type="SAM" id="SignalP"/>
    </source>
</evidence>
<name>A0A1S2Y9E8_CICAR</name>
<evidence type="ECO:0000256" key="5">
    <source>
        <dbReference type="ARBA" id="ARBA00023180"/>
    </source>
</evidence>
<dbReference type="Pfam" id="PF04833">
    <property type="entry name" value="COBRA"/>
    <property type="match status" value="1"/>
</dbReference>
<dbReference type="eggNOG" id="ENOG502QWSM">
    <property type="taxonomic scope" value="Eukaryota"/>
</dbReference>
<dbReference type="OrthoDB" id="1554693at2759"/>